<dbReference type="PANTHER" id="PTHR34675:SF1">
    <property type="entry name" value="PROTEIN TRIGALACTOSYLDIACYLGLYCEROL 2, CHLOROPLASTIC"/>
    <property type="match status" value="1"/>
</dbReference>
<dbReference type="RefSeq" id="YP_009393676.1">
    <property type="nucleotide sequence ID" value="NC_035269.1"/>
</dbReference>
<dbReference type="InterPro" id="IPR039342">
    <property type="entry name" value="TGD2-like"/>
</dbReference>
<protein>
    <recommendedName>
        <fullName evidence="2">Mce/MlaD domain-containing protein</fullName>
    </recommendedName>
</protein>
<evidence type="ECO:0000256" key="1">
    <source>
        <dbReference type="SAM" id="Phobius"/>
    </source>
</evidence>
<sequence>MNKLYIKFTTKVINLFILLFLVTVMLLKWDIKKKQGYSLFIEFSNAYGIKKGTYIYFRGIQIGYIKNIYIKINSIVVMAHINSIKILIPKNSLIEINQTGLFNDTLIDIIPLEMISNELSNINVFSTSCLNTSILCHYHYLKGYRGLNYDDLVRAATRISQRFDDPRFFNLFYLFLQNNIDISNEILNTLSSTSKIIYIFLYFIKTYLRIYFN</sequence>
<feature type="domain" description="Mce/MlaD" evidence="2">
    <location>
        <begin position="35"/>
        <end position="111"/>
    </location>
</feature>
<proteinExistence type="predicted"/>
<dbReference type="AlphaFoldDB" id="A0A1Z1M821"/>
<keyword evidence="3" id="KW-0150">Chloroplast</keyword>
<accession>A0A1Z1M821</accession>
<keyword evidence="1" id="KW-0812">Transmembrane</keyword>
<keyword evidence="1" id="KW-0472">Membrane</keyword>
<evidence type="ECO:0000313" key="3">
    <source>
        <dbReference type="EMBL" id="ARW62238.1"/>
    </source>
</evidence>
<dbReference type="EMBL" id="MF101422">
    <property type="protein sequence ID" value="ARW62238.1"/>
    <property type="molecule type" value="Genomic_DNA"/>
</dbReference>
<geneLocation type="chloroplast" evidence="3"/>
<name>A0A1Z1M821_9FLOR</name>
<reference evidence="3" key="1">
    <citation type="journal article" date="2017" name="J. Phycol.">
        <title>Analysis of chloroplast genomes and a supermatrix inform reclassification of the Rhodomelaceae (Rhodophyta).</title>
        <authorList>
            <person name="Diaz-Tapia P."/>
            <person name="Maggs C.A."/>
            <person name="West J.A."/>
            <person name="Verbruggen H."/>
        </authorList>
    </citation>
    <scope>NUCLEOTIDE SEQUENCE</scope>
    <source>
        <strain evidence="3">JW4523</strain>
    </source>
</reference>
<feature type="transmembrane region" description="Helical" evidence="1">
    <location>
        <begin position="12"/>
        <end position="29"/>
    </location>
</feature>
<evidence type="ECO:0000259" key="2">
    <source>
        <dbReference type="Pfam" id="PF02470"/>
    </source>
</evidence>
<dbReference type="InterPro" id="IPR003399">
    <property type="entry name" value="Mce/MlaD"/>
</dbReference>
<dbReference type="Pfam" id="PF02470">
    <property type="entry name" value="MlaD"/>
    <property type="match status" value="1"/>
</dbReference>
<dbReference type="PANTHER" id="PTHR34675">
    <property type="entry name" value="PROTEIN TRIGALACTOSYLDIACYLGLYCEROL 2, CHLOROPLASTIC"/>
    <property type="match status" value="1"/>
</dbReference>
<dbReference type="GeneID" id="33355411"/>
<keyword evidence="3" id="KW-0934">Plastid</keyword>
<keyword evidence="1" id="KW-1133">Transmembrane helix</keyword>
<gene>
    <name evidence="3" type="primary">ycf22</name>
</gene>
<organism evidence="3">
    <name type="scientific">Caloglossa beccarii</name>
    <dbReference type="NCBI Taxonomy" id="131038"/>
    <lineage>
        <taxon>Eukaryota</taxon>
        <taxon>Rhodophyta</taxon>
        <taxon>Florideophyceae</taxon>
        <taxon>Rhodymeniophycidae</taxon>
        <taxon>Ceramiales</taxon>
        <taxon>Delesseriaceae</taxon>
        <taxon>Caloglossa</taxon>
    </lineage>
</organism>